<evidence type="ECO:0000313" key="7">
    <source>
        <dbReference type="EMBL" id="PQO29946.1"/>
    </source>
</evidence>
<comment type="catalytic activity">
    <reaction evidence="5">
        <text>dimethylallyl phosphate + FMNH2 = prenylated FMNH2 + phosphate</text>
        <dbReference type="Rhea" id="RHEA:37743"/>
        <dbReference type="ChEBI" id="CHEBI:43474"/>
        <dbReference type="ChEBI" id="CHEBI:57618"/>
        <dbReference type="ChEBI" id="CHEBI:87467"/>
        <dbReference type="ChEBI" id="CHEBI:88052"/>
        <dbReference type="EC" id="2.5.1.129"/>
    </reaction>
</comment>
<evidence type="ECO:0000256" key="4">
    <source>
        <dbReference type="ARBA" id="ARBA00022679"/>
    </source>
</evidence>
<dbReference type="InterPro" id="IPR036551">
    <property type="entry name" value="Flavin_trans-like"/>
</dbReference>
<proteinExistence type="inferred from homology"/>
<feature type="domain" description="Flavoprotein" evidence="6">
    <location>
        <begin position="5"/>
        <end position="203"/>
    </location>
</feature>
<dbReference type="InterPro" id="IPR004507">
    <property type="entry name" value="UbiX-like"/>
</dbReference>
<dbReference type="EMBL" id="PUIB01000022">
    <property type="protein sequence ID" value="PQO29946.1"/>
    <property type="molecule type" value="Genomic_DNA"/>
</dbReference>
<dbReference type="Proteomes" id="UP000239388">
    <property type="component" value="Unassembled WGS sequence"/>
</dbReference>
<name>A0A2S8FCQ0_9BACT</name>
<feature type="binding site" evidence="5">
    <location>
        <begin position="11"/>
        <end position="13"/>
    </location>
    <ligand>
        <name>FMN</name>
        <dbReference type="ChEBI" id="CHEBI:58210"/>
    </ligand>
</feature>
<dbReference type="SUPFAM" id="SSF52507">
    <property type="entry name" value="Homo-oligomeric flavin-containing Cys decarboxylases, HFCD"/>
    <property type="match status" value="1"/>
</dbReference>
<protein>
    <recommendedName>
        <fullName evidence="5">Flavin prenyltransferase UbiX</fullName>
        <ecNumber evidence="5">2.5.1.129</ecNumber>
    </recommendedName>
</protein>
<evidence type="ECO:0000256" key="3">
    <source>
        <dbReference type="ARBA" id="ARBA00022643"/>
    </source>
</evidence>
<keyword evidence="4 5" id="KW-0808">Transferase</keyword>
<sequence>MSLPIVVAITGASGAVYARRLLSVLHHCGYDVQLSISTSGQTVFQQELGIRLELDNFDPWTLVPPQVEPGDTALAKTVELNHAQEPGTLSYYHFADFMSPMASGSARSAGMVVCPCSGGTLSGIVNGTCTNLIQRAAEVHLKERRKLILVPRETPLSLGYIDNLRKAVEAGAVVMPAMPGWYHGVKSLDDLIDFMVARILDQLAIPHALMHRWGDDA</sequence>
<dbReference type="EC" id="2.5.1.129" evidence="5"/>
<dbReference type="OrthoDB" id="9781577at2"/>
<feature type="binding site" evidence="5">
    <location>
        <position position="198"/>
    </location>
    <ligand>
        <name>dimethylallyl phosphate</name>
        <dbReference type="ChEBI" id="CHEBI:88052"/>
    </ligand>
</feature>
<keyword evidence="2 5" id="KW-0285">Flavoprotein</keyword>
<dbReference type="GO" id="GO:0016829">
    <property type="term" value="F:lyase activity"/>
    <property type="evidence" value="ECO:0007669"/>
    <property type="project" value="UniProtKB-KW"/>
</dbReference>
<keyword evidence="7" id="KW-0456">Lyase</keyword>
<dbReference type="GO" id="GO:0106141">
    <property type="term" value="F:flavin prenyltransferase activity"/>
    <property type="evidence" value="ECO:0007669"/>
    <property type="project" value="UniProtKB-EC"/>
</dbReference>
<feature type="binding site" evidence="5">
    <location>
        <position position="37"/>
    </location>
    <ligand>
        <name>FMN</name>
        <dbReference type="ChEBI" id="CHEBI:58210"/>
    </ligand>
</feature>
<feature type="binding site" evidence="5">
    <location>
        <position position="182"/>
    </location>
    <ligand>
        <name>dimethylallyl phosphate</name>
        <dbReference type="ChEBI" id="CHEBI:88052"/>
    </ligand>
</feature>
<keyword evidence="3 5" id="KW-0288">FMN</keyword>
<evidence type="ECO:0000256" key="1">
    <source>
        <dbReference type="ARBA" id="ARBA00022602"/>
    </source>
</evidence>
<dbReference type="Gene3D" id="3.40.50.1950">
    <property type="entry name" value="Flavin prenyltransferase-like"/>
    <property type="match status" value="1"/>
</dbReference>
<evidence type="ECO:0000256" key="2">
    <source>
        <dbReference type="ARBA" id="ARBA00022630"/>
    </source>
</evidence>
<accession>A0A2S8FCQ0</accession>
<comment type="caution">
    <text evidence="7">The sequence shown here is derived from an EMBL/GenBank/DDBJ whole genome shotgun (WGS) entry which is preliminary data.</text>
</comment>
<feature type="binding site" evidence="5">
    <location>
        <position position="152"/>
    </location>
    <ligand>
        <name>FMN</name>
        <dbReference type="ChEBI" id="CHEBI:58210"/>
    </ligand>
</feature>
<gene>
    <name evidence="5" type="primary">ubiX</name>
    <name evidence="7" type="ORF">C5Y98_22035</name>
</gene>
<dbReference type="AlphaFoldDB" id="A0A2S8FCQ0"/>
<dbReference type="Pfam" id="PF02441">
    <property type="entry name" value="Flavoprotein"/>
    <property type="match status" value="1"/>
</dbReference>
<reference evidence="7 8" key="1">
    <citation type="submission" date="2018-02" db="EMBL/GenBank/DDBJ databases">
        <title>Comparative genomes isolates from brazilian mangrove.</title>
        <authorList>
            <person name="Araujo J.E."/>
            <person name="Taketani R.G."/>
            <person name="Silva M.C.P."/>
            <person name="Loureco M.V."/>
            <person name="Andreote F.D."/>
        </authorList>
    </citation>
    <scope>NUCLEOTIDE SEQUENCE [LARGE SCALE GENOMIC DNA]</scope>
    <source>
        <strain evidence="7 8">NAP PRIS-MGV</strain>
    </source>
</reference>
<dbReference type="NCBIfam" id="TIGR00421">
    <property type="entry name" value="ubiX_pad"/>
    <property type="match status" value="1"/>
</dbReference>
<dbReference type="HAMAP" id="MF_01984">
    <property type="entry name" value="ubiX_pad"/>
    <property type="match status" value="1"/>
</dbReference>
<comment type="similarity">
    <text evidence="5">Belongs to the UbiX/PAD1 family.</text>
</comment>
<dbReference type="InterPro" id="IPR003382">
    <property type="entry name" value="Flavoprotein"/>
</dbReference>
<comment type="function">
    <text evidence="5">Flavin prenyltransferase that catalyzes the synthesis of the prenylated FMN cofactor (prenyl-FMN) for 4-hydroxy-3-polyprenylbenzoic acid decarboxylase UbiD. The prenyltransferase is metal-independent and links a dimethylallyl moiety from dimethylallyl monophosphate (DMAP) to the flavin N5 and C6 atoms of FMN.</text>
</comment>
<organism evidence="7 8">
    <name type="scientific">Blastopirellula marina</name>
    <dbReference type="NCBI Taxonomy" id="124"/>
    <lineage>
        <taxon>Bacteria</taxon>
        <taxon>Pseudomonadati</taxon>
        <taxon>Planctomycetota</taxon>
        <taxon>Planctomycetia</taxon>
        <taxon>Pirellulales</taxon>
        <taxon>Pirellulaceae</taxon>
        <taxon>Blastopirellula</taxon>
    </lineage>
</organism>
<evidence type="ECO:0000256" key="5">
    <source>
        <dbReference type="HAMAP-Rule" id="MF_01984"/>
    </source>
</evidence>
<feature type="binding site" evidence="5">
    <location>
        <begin position="117"/>
        <end position="120"/>
    </location>
    <ligand>
        <name>FMN</name>
        <dbReference type="ChEBI" id="CHEBI:58210"/>
    </ligand>
</feature>
<dbReference type="RefSeq" id="WP_105357485.1">
    <property type="nucleotide sequence ID" value="NZ_PUIB01000022.1"/>
</dbReference>
<evidence type="ECO:0000259" key="6">
    <source>
        <dbReference type="Pfam" id="PF02441"/>
    </source>
</evidence>
<feature type="binding site" evidence="5">
    <location>
        <position position="129"/>
    </location>
    <ligand>
        <name>FMN</name>
        <dbReference type="ChEBI" id="CHEBI:58210"/>
    </ligand>
</feature>
<keyword evidence="1 5" id="KW-0637">Prenyltransferase</keyword>
<evidence type="ECO:0000313" key="8">
    <source>
        <dbReference type="Proteomes" id="UP000239388"/>
    </source>
</evidence>